<comment type="caution">
    <text evidence="2">The sequence shown here is derived from an EMBL/GenBank/DDBJ whole genome shotgun (WGS) entry which is preliminary data.</text>
</comment>
<sequence length="195" mass="22694">MCRIHLTEILMVIQLILCTSLVLCKRTYIQDSGERDLEREYIRKIFGAITRSEENIPFNGRKHDRSNDNIRYFYKSLSNTVNVEQFKNWLRQEAAGYNEEAPAMDAKDELAALVEDELINALAKKSSAILDKPYVQKKGRNDFLVIRSDSSDPFVTVVPNDIYYNVEKKCVNWLDDCNQKGLRDRLLQKIHGPYK</sequence>
<dbReference type="OrthoDB" id="7290447at2759"/>
<evidence type="ECO:0000256" key="1">
    <source>
        <dbReference type="SAM" id="SignalP"/>
    </source>
</evidence>
<name>A0A8S4QYD2_9NEOP</name>
<keyword evidence="1" id="KW-0732">Signal</keyword>
<reference evidence="2" key="1">
    <citation type="submission" date="2022-03" db="EMBL/GenBank/DDBJ databases">
        <authorList>
            <person name="Lindestad O."/>
        </authorList>
    </citation>
    <scope>NUCLEOTIDE SEQUENCE</scope>
</reference>
<dbReference type="EMBL" id="CAKXAJ010022778">
    <property type="protein sequence ID" value="CAH2227278.1"/>
    <property type="molecule type" value="Genomic_DNA"/>
</dbReference>
<evidence type="ECO:0000313" key="3">
    <source>
        <dbReference type="Proteomes" id="UP000838756"/>
    </source>
</evidence>
<accession>A0A8S4QYD2</accession>
<dbReference type="AlphaFoldDB" id="A0A8S4QYD2"/>
<dbReference type="Proteomes" id="UP000838756">
    <property type="component" value="Unassembled WGS sequence"/>
</dbReference>
<keyword evidence="3" id="KW-1185">Reference proteome</keyword>
<evidence type="ECO:0000313" key="2">
    <source>
        <dbReference type="EMBL" id="CAH2227278.1"/>
    </source>
</evidence>
<gene>
    <name evidence="2" type="primary">jg21854</name>
    <name evidence="2" type="ORF">PAEG_LOCUS7807</name>
</gene>
<feature type="chain" id="PRO_5035731570" evidence="1">
    <location>
        <begin position="25"/>
        <end position="195"/>
    </location>
</feature>
<protein>
    <submittedName>
        <fullName evidence="2">Jg21854 protein</fullName>
    </submittedName>
</protein>
<organism evidence="2 3">
    <name type="scientific">Pararge aegeria aegeria</name>
    <dbReference type="NCBI Taxonomy" id="348720"/>
    <lineage>
        <taxon>Eukaryota</taxon>
        <taxon>Metazoa</taxon>
        <taxon>Ecdysozoa</taxon>
        <taxon>Arthropoda</taxon>
        <taxon>Hexapoda</taxon>
        <taxon>Insecta</taxon>
        <taxon>Pterygota</taxon>
        <taxon>Neoptera</taxon>
        <taxon>Endopterygota</taxon>
        <taxon>Lepidoptera</taxon>
        <taxon>Glossata</taxon>
        <taxon>Ditrysia</taxon>
        <taxon>Papilionoidea</taxon>
        <taxon>Nymphalidae</taxon>
        <taxon>Satyrinae</taxon>
        <taxon>Satyrini</taxon>
        <taxon>Parargina</taxon>
        <taxon>Pararge</taxon>
    </lineage>
</organism>
<proteinExistence type="predicted"/>
<feature type="signal peptide" evidence="1">
    <location>
        <begin position="1"/>
        <end position="24"/>
    </location>
</feature>